<accession>A0A834H6F8</accession>
<sequence length="244" mass="26348">MDAGDFNFGMEEDRDPHLDSSSDDELSQNPVAPQGMDSVGEEAASNIIGGGTGSLGSTSTPTDSTLANSGPSCSKRSRCTLWGNILDISLEVNIKTKLVVDLIVVILLFKRKNETWTDQSFTFGDDSRFEYFFQNCLNPSFAKISRNSTRSDTKKAHREVIKDLISELASHGAMGFTSDMWSGHYSRVISLTAIPLILQFSSPGDLVSHCPDKEVSLVSLMVNALGVAAPVCPTEHLLVLSAAI</sequence>
<proteinExistence type="predicted"/>
<evidence type="ECO:0000313" key="3">
    <source>
        <dbReference type="Proteomes" id="UP000626092"/>
    </source>
</evidence>
<feature type="compositionally biased region" description="Low complexity" evidence="1">
    <location>
        <begin position="55"/>
        <end position="65"/>
    </location>
</feature>
<organism evidence="2 3">
    <name type="scientific">Rhododendron simsii</name>
    <name type="common">Sims's rhododendron</name>
    <dbReference type="NCBI Taxonomy" id="118357"/>
    <lineage>
        <taxon>Eukaryota</taxon>
        <taxon>Viridiplantae</taxon>
        <taxon>Streptophyta</taxon>
        <taxon>Embryophyta</taxon>
        <taxon>Tracheophyta</taxon>
        <taxon>Spermatophyta</taxon>
        <taxon>Magnoliopsida</taxon>
        <taxon>eudicotyledons</taxon>
        <taxon>Gunneridae</taxon>
        <taxon>Pentapetalae</taxon>
        <taxon>asterids</taxon>
        <taxon>Ericales</taxon>
        <taxon>Ericaceae</taxon>
        <taxon>Ericoideae</taxon>
        <taxon>Rhodoreae</taxon>
        <taxon>Rhododendron</taxon>
    </lineage>
</organism>
<protein>
    <submittedName>
        <fullName evidence="2">Uncharacterized protein</fullName>
    </submittedName>
</protein>
<dbReference type="EMBL" id="WJXA01000005">
    <property type="protein sequence ID" value="KAF7142313.1"/>
    <property type="molecule type" value="Genomic_DNA"/>
</dbReference>
<name>A0A834H6F8_RHOSS</name>
<comment type="caution">
    <text evidence="2">The sequence shown here is derived from an EMBL/GenBank/DDBJ whole genome shotgun (WGS) entry which is preliminary data.</text>
</comment>
<dbReference type="AlphaFoldDB" id="A0A834H6F8"/>
<keyword evidence="3" id="KW-1185">Reference proteome</keyword>
<evidence type="ECO:0000313" key="2">
    <source>
        <dbReference type="EMBL" id="KAF7142313.1"/>
    </source>
</evidence>
<gene>
    <name evidence="2" type="ORF">RHSIM_Rhsim05G0116400</name>
</gene>
<feature type="region of interest" description="Disordered" evidence="1">
    <location>
        <begin position="1"/>
        <end position="74"/>
    </location>
</feature>
<dbReference type="Proteomes" id="UP000626092">
    <property type="component" value="Unassembled WGS sequence"/>
</dbReference>
<evidence type="ECO:0000256" key="1">
    <source>
        <dbReference type="SAM" id="MobiDB-lite"/>
    </source>
</evidence>
<reference evidence="2" key="1">
    <citation type="submission" date="2019-11" db="EMBL/GenBank/DDBJ databases">
        <authorList>
            <person name="Liu Y."/>
            <person name="Hou J."/>
            <person name="Li T.-Q."/>
            <person name="Guan C.-H."/>
            <person name="Wu X."/>
            <person name="Wu H.-Z."/>
            <person name="Ling F."/>
            <person name="Zhang R."/>
            <person name="Shi X.-G."/>
            <person name="Ren J.-P."/>
            <person name="Chen E.-F."/>
            <person name="Sun J.-M."/>
        </authorList>
    </citation>
    <scope>NUCLEOTIDE SEQUENCE</scope>
    <source>
        <strain evidence="2">Adult_tree_wgs_1</strain>
        <tissue evidence="2">Leaves</tissue>
    </source>
</reference>